<dbReference type="GeneID" id="40106959"/>
<geneLocation type="plasmid" evidence="1 2">
    <name>psoil36-7</name>
</geneLocation>
<name>A0A4P7XMY5_9ALTE</name>
<dbReference type="Proteomes" id="UP000298049">
    <property type="component" value="Plasmid psoil36-7"/>
</dbReference>
<keyword evidence="1" id="KW-0614">Plasmid</keyword>
<dbReference type="RefSeq" id="WP_136550720.1">
    <property type="nucleotide sequence ID" value="NZ_CP031094.1"/>
</dbReference>
<dbReference type="AlphaFoldDB" id="A0A4P7XMY5"/>
<protein>
    <submittedName>
        <fullName evidence="1">Uncharacterized protein</fullName>
    </submittedName>
</protein>
<evidence type="ECO:0000313" key="1">
    <source>
        <dbReference type="EMBL" id="QCF28042.1"/>
    </source>
</evidence>
<accession>A0A4P7XMY5</accession>
<proteinExistence type="predicted"/>
<organism evidence="1 2">
    <name type="scientific">Hydrocarboniclastica marina</name>
    <dbReference type="NCBI Taxonomy" id="2259620"/>
    <lineage>
        <taxon>Bacteria</taxon>
        <taxon>Pseudomonadati</taxon>
        <taxon>Pseudomonadota</taxon>
        <taxon>Gammaproteobacteria</taxon>
        <taxon>Alteromonadales</taxon>
        <taxon>Alteromonadaceae</taxon>
        <taxon>Hydrocarboniclastica</taxon>
    </lineage>
</organism>
<dbReference type="OrthoDB" id="6380303at2"/>
<gene>
    <name evidence="1" type="ORF">soil367_18385</name>
</gene>
<dbReference type="KEGG" id="hmi:soil367_18385"/>
<dbReference type="EMBL" id="CP031094">
    <property type="protein sequence ID" value="QCF28042.1"/>
    <property type="molecule type" value="Genomic_DNA"/>
</dbReference>
<evidence type="ECO:0000313" key="2">
    <source>
        <dbReference type="Proteomes" id="UP000298049"/>
    </source>
</evidence>
<keyword evidence="2" id="KW-1185">Reference proteome</keyword>
<reference evidence="1 2" key="1">
    <citation type="submission" date="2018-07" db="EMBL/GenBank/DDBJ databases">
        <title>Marsedoiliclastica nanhaica gen. nov. sp. nov., a novel marine hydrocarbonoclastic bacterium isolated from an in-situ enriched hydrocarbon-degrading consortium in deep-sea sediment.</title>
        <authorList>
            <person name="Dong C."/>
            <person name="Ma T."/>
            <person name="Liu R."/>
            <person name="Shao Z."/>
        </authorList>
    </citation>
    <scope>NUCLEOTIDE SEQUENCE [LARGE SCALE GENOMIC DNA]</scope>
    <source>
        <strain evidence="2">soil36-7</strain>
        <plasmid evidence="1 2">psoil36-7</plasmid>
    </source>
</reference>
<sequence>MNKPATSDRKPSSFRVDQAILRNKDAAMEFIGRSGLPKPEQDFLTEIILFSEKVLLDNPNHASEPVEFAFGEFQDWLDGKDIKGTSRKAVRRKAFSLCEADLMSSTERSFASGGRPARIFTLKPIHKESVQSSQQRELEEHLQGHRNTRTKTTRAILKHLRESDAQMIKHFHKSRSVTETLFTGVLDRAMRFTTFEKVENNRITNSFRIKKAKVTVMATTQTGPSSELATLADQRVIRAVITEIAHYIESSIQENILRADVPRQSSLFGDSEDDFYFDDSGPSDITVDESGVSGIETNRQRYEHLEADAIERIHNSFFIDVVSLAKRMDYASPSSSSVRRLINSSLRRLYDTNFRLMIDASDTKKALDVMNLFDLDDFVTDFRFLTVLKSQYEKGFIEGGEGDDHSKAESVHTVPGNALREMTELEMDEQRIDPYNPDELKRVRVWRLSLDPHLFSRLLDKETRALYTAHPDIMKEGSGLAQTLYNLFTQTIGRSNRQLKGQAENVFSMSLKDLHNLLWPTRTYSRFEVELVELVKRYTAAENWDASLTLNSTTMFGYRFTLMRNSGEEGRLWLRVERDRADPLAGDQSYHNRTLAAGSAPPN</sequence>